<dbReference type="SUPFAM" id="SSF55729">
    <property type="entry name" value="Acyl-CoA N-acyltransferases (Nat)"/>
    <property type="match status" value="1"/>
</dbReference>
<name>A0A9W4TLZ2_9PROT</name>
<reference evidence="2" key="1">
    <citation type="submission" date="2022-10" db="EMBL/GenBank/DDBJ databases">
        <authorList>
            <person name="Botero Cardona J."/>
        </authorList>
    </citation>
    <scope>NUCLEOTIDE SEQUENCE</scope>
    <source>
        <strain evidence="2">LMG 31819</strain>
        <strain evidence="3">R-53529</strain>
    </source>
</reference>
<dbReference type="Pfam" id="PF00583">
    <property type="entry name" value="Acetyltransf_1"/>
    <property type="match status" value="1"/>
</dbReference>
<dbReference type="InterPro" id="IPR036390">
    <property type="entry name" value="WH_DNA-bd_sf"/>
</dbReference>
<dbReference type="AlphaFoldDB" id="A0A9W4TLZ2"/>
<dbReference type="InterPro" id="IPR016181">
    <property type="entry name" value="Acyl_CoA_acyltransferase"/>
</dbReference>
<dbReference type="InterPro" id="IPR000835">
    <property type="entry name" value="HTH_MarR-typ"/>
</dbReference>
<dbReference type="InterPro" id="IPR036388">
    <property type="entry name" value="WH-like_DNA-bd_sf"/>
</dbReference>
<dbReference type="Gene3D" id="3.40.630.30">
    <property type="match status" value="1"/>
</dbReference>
<proteinExistence type="predicted"/>
<dbReference type="EMBL" id="CAMXCM010000001">
    <property type="protein sequence ID" value="CAI3922181.1"/>
    <property type="molecule type" value="Genomic_DNA"/>
</dbReference>
<dbReference type="Gene3D" id="1.10.10.10">
    <property type="entry name" value="Winged helix-like DNA-binding domain superfamily/Winged helix DNA-binding domain"/>
    <property type="match status" value="1"/>
</dbReference>
<protein>
    <submittedName>
        <fullName evidence="2 3">GNAT family (ArgA)</fullName>
    </submittedName>
</protein>
<feature type="domain" description="N-acetyltransferase" evidence="1">
    <location>
        <begin position="161"/>
        <end position="316"/>
    </location>
</feature>
<dbReference type="SUPFAM" id="SSF46785">
    <property type="entry name" value="Winged helix' DNA-binding domain"/>
    <property type="match status" value="1"/>
</dbReference>
<dbReference type="Proteomes" id="UP001154255">
    <property type="component" value="Unassembled WGS sequence"/>
</dbReference>
<dbReference type="GO" id="GO:0016747">
    <property type="term" value="F:acyltransferase activity, transferring groups other than amino-acyl groups"/>
    <property type="evidence" value="ECO:0007669"/>
    <property type="project" value="InterPro"/>
</dbReference>
<evidence type="ECO:0000313" key="3">
    <source>
        <dbReference type="EMBL" id="CAI3939574.1"/>
    </source>
</evidence>
<dbReference type="InterPro" id="IPR000182">
    <property type="entry name" value="GNAT_dom"/>
</dbReference>
<evidence type="ECO:0000313" key="2">
    <source>
        <dbReference type="EMBL" id="CAI3922181.1"/>
    </source>
</evidence>
<comment type="caution">
    <text evidence="2">The sequence shown here is derived from an EMBL/GenBank/DDBJ whole genome shotgun (WGS) entry which is preliminary data.</text>
</comment>
<keyword evidence="5" id="KW-1185">Reference proteome</keyword>
<evidence type="ECO:0000313" key="4">
    <source>
        <dbReference type="Proteomes" id="UP001154255"/>
    </source>
</evidence>
<dbReference type="Pfam" id="PF12802">
    <property type="entry name" value="MarR_2"/>
    <property type="match status" value="1"/>
</dbReference>
<dbReference type="InterPro" id="IPR011991">
    <property type="entry name" value="ArsR-like_HTH"/>
</dbReference>
<dbReference type="Proteomes" id="UP001154259">
    <property type="component" value="Unassembled WGS sequence"/>
</dbReference>
<accession>A0A9W4TLZ2</accession>
<evidence type="ECO:0000313" key="5">
    <source>
        <dbReference type="Proteomes" id="UP001154259"/>
    </source>
</evidence>
<evidence type="ECO:0000259" key="1">
    <source>
        <dbReference type="PROSITE" id="PS51186"/>
    </source>
</evidence>
<dbReference type="GO" id="GO:0003700">
    <property type="term" value="F:DNA-binding transcription factor activity"/>
    <property type="evidence" value="ECO:0007669"/>
    <property type="project" value="InterPro"/>
</dbReference>
<organism evidence="2 4">
    <name type="scientific">Commensalibacter communis</name>
    <dbReference type="NCBI Taxonomy" id="2972786"/>
    <lineage>
        <taxon>Bacteria</taxon>
        <taxon>Pseudomonadati</taxon>
        <taxon>Pseudomonadota</taxon>
        <taxon>Alphaproteobacteria</taxon>
        <taxon>Acetobacterales</taxon>
        <taxon>Acetobacteraceae</taxon>
    </lineage>
</organism>
<dbReference type="EMBL" id="CAMXCS010000001">
    <property type="protein sequence ID" value="CAI3939574.1"/>
    <property type="molecule type" value="Genomic_DNA"/>
</dbReference>
<dbReference type="CDD" id="cd00090">
    <property type="entry name" value="HTH_ARSR"/>
    <property type="match status" value="1"/>
</dbReference>
<dbReference type="PROSITE" id="PS51186">
    <property type="entry name" value="GNAT"/>
    <property type="match status" value="1"/>
</dbReference>
<dbReference type="RefSeq" id="WP_271789442.1">
    <property type="nucleotide sequence ID" value="NZ_CAMXCM010000001.1"/>
</dbReference>
<gene>
    <name evidence="3" type="ORF">R53529_LOCUS1030</name>
    <name evidence="2" type="ORF">R53530_LOCUS70</name>
</gene>
<sequence length="317" mass="35125">MFDVLGEFGSVFLGSRLKRLGDRMQASAARIITNAGLPVQPGHMPILFALGREAMTINQIVKVVGISQPGITRSIGQLIDLGLLSSKVGIDQRHRTISLTAAGYKVMMKAQLYIFPQVEEAIDQLCGGYASKFLKQMKALEDSLVVTPLDVLASQIKIDVMMIEEFSDELAHYFQDINTEWIEAEYQLEDVDRKVLENPRDEIINTGGVILFVNVKGLGIVGTGALKKTGATSYELIKFGVFTKARGLKVGEFLLKEIIKRAMVMGADPLYLVSNKRAKAAIHLYEKLGFYHDDGIMKQYAGACERADVAMRYMPNR</sequence>